<dbReference type="GeneTree" id="ENSGT01100000264695"/>
<feature type="domain" description="Kazal-like" evidence="9">
    <location>
        <begin position="57"/>
        <end position="110"/>
    </location>
</feature>
<evidence type="ECO:0000256" key="8">
    <source>
        <dbReference type="SAM" id="MobiDB-lite"/>
    </source>
</evidence>
<keyword evidence="4" id="KW-0646">Protease inhibitor</keyword>
<reference evidence="10" key="1">
    <citation type="submission" date="2025-08" db="UniProtKB">
        <authorList>
            <consortium name="Ensembl"/>
        </authorList>
    </citation>
    <scope>IDENTIFICATION</scope>
</reference>
<dbReference type="AlphaFoldDB" id="A0A8C0GFJ5"/>
<evidence type="ECO:0000313" key="10">
    <source>
        <dbReference type="Ensembl" id="ENSCABP00000008167.1"/>
    </source>
</evidence>
<dbReference type="SUPFAM" id="SSF100895">
    <property type="entry name" value="Kazal-type serine protease inhibitors"/>
    <property type="match status" value="1"/>
</dbReference>
<dbReference type="GO" id="GO:0005576">
    <property type="term" value="C:extracellular region"/>
    <property type="evidence" value="ECO:0007669"/>
    <property type="project" value="UniProtKB-SubCell"/>
</dbReference>
<keyword evidence="7" id="KW-1015">Disulfide bond</keyword>
<evidence type="ECO:0000256" key="5">
    <source>
        <dbReference type="ARBA" id="ARBA00022737"/>
    </source>
</evidence>
<sequence length="110" mass="11857">NSARRDRLVPADAGPPARAQALGHPRESPQGLRIILPHIPGTVEVVTGTGITVVWLLSFQPACEHAALAPACPLNYRPVCGTDGNSYSNECMLCERITKQDIQIVKNEIC</sequence>
<keyword evidence="11" id="KW-1185">Reference proteome</keyword>
<dbReference type="PROSITE" id="PS00282">
    <property type="entry name" value="KAZAL_1"/>
    <property type="match status" value="1"/>
</dbReference>
<feature type="region of interest" description="Disordered" evidence="8">
    <location>
        <begin position="1"/>
        <end position="26"/>
    </location>
</feature>
<dbReference type="GO" id="GO:0004867">
    <property type="term" value="F:serine-type endopeptidase inhibitor activity"/>
    <property type="evidence" value="ECO:0007669"/>
    <property type="project" value="UniProtKB-KW"/>
</dbReference>
<proteinExistence type="predicted"/>
<evidence type="ECO:0000256" key="3">
    <source>
        <dbReference type="ARBA" id="ARBA00022525"/>
    </source>
</evidence>
<name>A0A8C0GFJ5_CHEAB</name>
<reference evidence="10" key="2">
    <citation type="submission" date="2025-09" db="UniProtKB">
        <authorList>
            <consortium name="Ensembl"/>
        </authorList>
    </citation>
    <scope>IDENTIFICATION</scope>
</reference>
<dbReference type="SMART" id="SM00280">
    <property type="entry name" value="KAZAL"/>
    <property type="match status" value="1"/>
</dbReference>
<dbReference type="Proteomes" id="UP000694404">
    <property type="component" value="Unplaced"/>
</dbReference>
<evidence type="ECO:0000256" key="2">
    <source>
        <dbReference type="ARBA" id="ARBA00019248"/>
    </source>
</evidence>
<dbReference type="Gene3D" id="3.30.60.30">
    <property type="match status" value="1"/>
</dbReference>
<dbReference type="InterPro" id="IPR002350">
    <property type="entry name" value="Kazal_dom"/>
</dbReference>
<accession>A0A8C0GFJ5</accession>
<comment type="subcellular location">
    <subcellularLocation>
        <location evidence="1">Secreted</location>
    </subcellularLocation>
</comment>
<dbReference type="InterPro" id="IPR051597">
    <property type="entry name" value="Bifunctional_prot_inhibitor"/>
</dbReference>
<dbReference type="InterPro" id="IPR036058">
    <property type="entry name" value="Kazal_dom_sf"/>
</dbReference>
<dbReference type="Ensembl" id="ENSCABT00000008952.1">
    <property type="protein sequence ID" value="ENSCABP00000008167.1"/>
    <property type="gene ID" value="ENSCABG00000006162.1"/>
</dbReference>
<keyword evidence="3" id="KW-0964">Secreted</keyword>
<organism evidence="10 11">
    <name type="scientific">Chelonoidis abingdonii</name>
    <name type="common">Abingdon island giant tortoise</name>
    <name type="synonym">Testudo abingdonii</name>
    <dbReference type="NCBI Taxonomy" id="106734"/>
    <lineage>
        <taxon>Eukaryota</taxon>
        <taxon>Metazoa</taxon>
        <taxon>Chordata</taxon>
        <taxon>Craniata</taxon>
        <taxon>Vertebrata</taxon>
        <taxon>Euteleostomi</taxon>
        <taxon>Archelosauria</taxon>
        <taxon>Testudinata</taxon>
        <taxon>Testudines</taxon>
        <taxon>Cryptodira</taxon>
        <taxon>Durocryptodira</taxon>
        <taxon>Testudinoidea</taxon>
        <taxon>Testudinidae</taxon>
        <taxon>Chelonoidis</taxon>
    </lineage>
</organism>
<dbReference type="PRINTS" id="PR00290">
    <property type="entry name" value="KAZALINHBTR"/>
</dbReference>
<evidence type="ECO:0000256" key="6">
    <source>
        <dbReference type="ARBA" id="ARBA00022900"/>
    </source>
</evidence>
<dbReference type="PANTHER" id="PTHR47729">
    <property type="entry name" value="SERINE PEPTIDASE INHIBITOR, KAZAL TYPE 2, TANDEM DUPLICATE 1-RELATED"/>
    <property type="match status" value="1"/>
</dbReference>
<dbReference type="InterPro" id="IPR001239">
    <property type="entry name" value="Prot_inh_Kazal-m"/>
</dbReference>
<protein>
    <recommendedName>
        <fullName evidence="2">Ovomucoid</fullName>
    </recommendedName>
</protein>
<evidence type="ECO:0000313" key="11">
    <source>
        <dbReference type="Proteomes" id="UP000694404"/>
    </source>
</evidence>
<evidence type="ECO:0000256" key="4">
    <source>
        <dbReference type="ARBA" id="ARBA00022690"/>
    </source>
</evidence>
<evidence type="ECO:0000256" key="1">
    <source>
        <dbReference type="ARBA" id="ARBA00004613"/>
    </source>
</evidence>
<keyword evidence="6" id="KW-0722">Serine protease inhibitor</keyword>
<evidence type="ECO:0000256" key="7">
    <source>
        <dbReference type="ARBA" id="ARBA00023157"/>
    </source>
</evidence>
<evidence type="ECO:0000259" key="9">
    <source>
        <dbReference type="PROSITE" id="PS51465"/>
    </source>
</evidence>
<keyword evidence="5" id="KW-0677">Repeat</keyword>
<dbReference type="PROSITE" id="PS51465">
    <property type="entry name" value="KAZAL_2"/>
    <property type="match status" value="1"/>
</dbReference>
<dbReference type="Pfam" id="PF00050">
    <property type="entry name" value="Kazal_1"/>
    <property type="match status" value="1"/>
</dbReference>
<dbReference type="PANTHER" id="PTHR47729:SF1">
    <property type="entry name" value="OVOMUCOID-LIKE-RELATED"/>
    <property type="match status" value="1"/>
</dbReference>